<feature type="domain" description="Helitron helicase-like" evidence="1">
    <location>
        <begin position="1"/>
        <end position="91"/>
    </location>
</feature>
<gene>
    <name evidence="3" type="ORF">AVEN_171220_1</name>
    <name evidence="2" type="ORF">AVEN_193320_1</name>
</gene>
<evidence type="ECO:0000313" key="3">
    <source>
        <dbReference type="EMBL" id="GBO30136.1"/>
    </source>
</evidence>
<dbReference type="OrthoDB" id="1728974at2759"/>
<protein>
    <recommendedName>
        <fullName evidence="1">Helitron helicase-like domain-containing protein</fullName>
    </recommendedName>
</protein>
<dbReference type="Pfam" id="PF14214">
    <property type="entry name" value="Helitron_like_N"/>
    <property type="match status" value="1"/>
</dbReference>
<organism evidence="3 4">
    <name type="scientific">Araneus ventricosus</name>
    <name type="common">Orbweaver spider</name>
    <name type="synonym">Epeira ventricosa</name>
    <dbReference type="NCBI Taxonomy" id="182803"/>
    <lineage>
        <taxon>Eukaryota</taxon>
        <taxon>Metazoa</taxon>
        <taxon>Ecdysozoa</taxon>
        <taxon>Arthropoda</taxon>
        <taxon>Chelicerata</taxon>
        <taxon>Arachnida</taxon>
        <taxon>Araneae</taxon>
        <taxon>Araneomorphae</taxon>
        <taxon>Entelegynae</taxon>
        <taxon>Araneoidea</taxon>
        <taxon>Araneidae</taxon>
        <taxon>Araneus</taxon>
    </lineage>
</organism>
<keyword evidence="4" id="KW-1185">Reference proteome</keyword>
<dbReference type="InterPro" id="IPR025476">
    <property type="entry name" value="Helitron_helicase-like"/>
</dbReference>
<dbReference type="Proteomes" id="UP000499080">
    <property type="component" value="Unassembled WGS sequence"/>
</dbReference>
<accession>A0A4Y2W0R1</accession>
<dbReference type="AlphaFoldDB" id="A0A4Y2W0R1"/>
<evidence type="ECO:0000313" key="2">
    <source>
        <dbReference type="EMBL" id="GBO30132.1"/>
    </source>
</evidence>
<comment type="caution">
    <text evidence="3">The sequence shown here is derived from an EMBL/GenBank/DDBJ whole genome shotgun (WGS) entry which is preliminary data.</text>
</comment>
<proteinExistence type="predicted"/>
<name>A0A4Y2W0R1_ARAVE</name>
<evidence type="ECO:0000259" key="1">
    <source>
        <dbReference type="Pfam" id="PF14214"/>
    </source>
</evidence>
<dbReference type="EMBL" id="BGPR01053322">
    <property type="protein sequence ID" value="GBO30136.1"/>
    <property type="molecule type" value="Genomic_DNA"/>
</dbReference>
<sequence length="103" mass="12045">MYAKIESEHLLYIKFNQQKLRVEYIHLKDAITNDENVSDIGRMDILLTTCIGSPRHMHEYAQDSMTCVRSYGHPDLIITFTCNTAWSEIIELKPVNHQWTGMM</sequence>
<dbReference type="EMBL" id="BGPR01053318">
    <property type="protein sequence ID" value="GBO30132.1"/>
    <property type="molecule type" value="Genomic_DNA"/>
</dbReference>
<evidence type="ECO:0000313" key="4">
    <source>
        <dbReference type="Proteomes" id="UP000499080"/>
    </source>
</evidence>
<reference evidence="3 4" key="1">
    <citation type="journal article" date="2019" name="Sci. Rep.">
        <title>Orb-weaving spider Araneus ventricosus genome elucidates the spidroin gene catalogue.</title>
        <authorList>
            <person name="Kono N."/>
            <person name="Nakamura H."/>
            <person name="Ohtoshi R."/>
            <person name="Moran D.A.P."/>
            <person name="Shinohara A."/>
            <person name="Yoshida Y."/>
            <person name="Fujiwara M."/>
            <person name="Mori M."/>
            <person name="Tomita M."/>
            <person name="Arakawa K."/>
        </authorList>
    </citation>
    <scope>NUCLEOTIDE SEQUENCE [LARGE SCALE GENOMIC DNA]</scope>
</reference>
<dbReference type="PANTHER" id="PTHR45786:SF74">
    <property type="entry name" value="ATP-DEPENDENT DNA HELICASE"/>
    <property type="match status" value="1"/>
</dbReference>
<dbReference type="PANTHER" id="PTHR45786">
    <property type="entry name" value="DNA BINDING PROTEIN-LIKE"/>
    <property type="match status" value="1"/>
</dbReference>